<proteinExistence type="predicted"/>
<gene>
    <name evidence="2" type="ORF">TRFO_04234</name>
</gene>
<dbReference type="GeneID" id="94826477"/>
<keyword evidence="1" id="KW-0472">Membrane</keyword>
<protein>
    <submittedName>
        <fullName evidence="2">Uncharacterized protein</fullName>
    </submittedName>
</protein>
<dbReference type="EMBL" id="MLAK01000605">
    <property type="protein sequence ID" value="OHT10702.1"/>
    <property type="molecule type" value="Genomic_DNA"/>
</dbReference>
<dbReference type="RefSeq" id="XP_068363838.1">
    <property type="nucleotide sequence ID" value="XM_068491773.1"/>
</dbReference>
<evidence type="ECO:0000313" key="2">
    <source>
        <dbReference type="EMBL" id="OHT10702.1"/>
    </source>
</evidence>
<keyword evidence="3" id="KW-1185">Reference proteome</keyword>
<evidence type="ECO:0000313" key="3">
    <source>
        <dbReference type="Proteomes" id="UP000179807"/>
    </source>
</evidence>
<dbReference type="VEuPathDB" id="TrichDB:TRFO_04234"/>
<keyword evidence="1" id="KW-1133">Transmembrane helix</keyword>
<dbReference type="AlphaFoldDB" id="A0A1J4KLY2"/>
<accession>A0A1J4KLY2</accession>
<feature type="transmembrane region" description="Helical" evidence="1">
    <location>
        <begin position="224"/>
        <end position="249"/>
    </location>
</feature>
<organism evidence="2 3">
    <name type="scientific">Tritrichomonas foetus</name>
    <dbReference type="NCBI Taxonomy" id="1144522"/>
    <lineage>
        <taxon>Eukaryota</taxon>
        <taxon>Metamonada</taxon>
        <taxon>Parabasalia</taxon>
        <taxon>Tritrichomonadida</taxon>
        <taxon>Tritrichomonadidae</taxon>
        <taxon>Tritrichomonas</taxon>
    </lineage>
</organism>
<dbReference type="Proteomes" id="UP000179807">
    <property type="component" value="Unassembled WGS sequence"/>
</dbReference>
<keyword evidence="1" id="KW-0812">Transmembrane</keyword>
<evidence type="ECO:0000256" key="1">
    <source>
        <dbReference type="SAM" id="Phobius"/>
    </source>
</evidence>
<sequence>MLCFFLLLTSSTKITRIFNKTSSSTKSVLSDVSNLEVCVPSCDDSDLTSTTLADITKEYKGKTIGDLYIEFYDSANLDDLQVTVSSQVVILVQKGKLSGTLVSTTRDTSLSIGAFSDDASVKDVSVEMVSSGNGNSPIVLYNQINKLSIDFGDLNKSGEYIPCYIAPEQIKKLSFKSKLHGFSYKNPNIQEMIFDVKALSSDELVIPDLYLFSYKQGASDGPNIGLIIGVVFAVVAVIVIVIVVVFFILKKRD</sequence>
<comment type="caution">
    <text evidence="2">The sequence shown here is derived from an EMBL/GenBank/DDBJ whole genome shotgun (WGS) entry which is preliminary data.</text>
</comment>
<name>A0A1J4KLY2_9EUKA</name>
<reference evidence="2" key="1">
    <citation type="submission" date="2016-10" db="EMBL/GenBank/DDBJ databases">
        <authorList>
            <person name="Benchimol M."/>
            <person name="Almeida L.G."/>
            <person name="Vasconcelos A.T."/>
            <person name="Perreira-Neves A."/>
            <person name="Rosa I.A."/>
            <person name="Tasca T."/>
            <person name="Bogo M.R."/>
            <person name="de Souza W."/>
        </authorList>
    </citation>
    <scope>NUCLEOTIDE SEQUENCE [LARGE SCALE GENOMIC DNA]</scope>
    <source>
        <strain evidence="2">K</strain>
    </source>
</reference>